<evidence type="ECO:0000313" key="1">
    <source>
        <dbReference type="EMBL" id="MBB6671039.1"/>
    </source>
</evidence>
<evidence type="ECO:0000313" key="2">
    <source>
        <dbReference type="Proteomes" id="UP000547209"/>
    </source>
</evidence>
<gene>
    <name evidence="1" type="ORF">H7C19_10095</name>
</gene>
<accession>A0A7X0RP21</accession>
<dbReference type="Proteomes" id="UP000547209">
    <property type="component" value="Unassembled WGS sequence"/>
</dbReference>
<protein>
    <submittedName>
        <fullName evidence="1">Mechanosensitive ion channel protein MscL</fullName>
    </submittedName>
</protein>
<dbReference type="EMBL" id="JACJVP010000014">
    <property type="protein sequence ID" value="MBB6671039.1"/>
    <property type="molecule type" value="Genomic_DNA"/>
</dbReference>
<name>A0A7X0RP21_9BACL</name>
<sequence>MIVFDVIVGGEVKETIKPKTVKLKEIYDIVNEQMKQMKRKYGRDIDVKRRMIY</sequence>
<dbReference type="AlphaFoldDB" id="A0A7X0RP21"/>
<dbReference type="RefSeq" id="WP_185142524.1">
    <property type="nucleotide sequence ID" value="NZ_JACJVP010000014.1"/>
</dbReference>
<proteinExistence type="predicted"/>
<comment type="caution">
    <text evidence="1">The sequence shown here is derived from an EMBL/GenBank/DDBJ whole genome shotgun (WGS) entry which is preliminary data.</text>
</comment>
<keyword evidence="2" id="KW-1185">Reference proteome</keyword>
<reference evidence="1 2" key="1">
    <citation type="submission" date="2020-08" db="EMBL/GenBank/DDBJ databases">
        <title>Cohnella phylogeny.</title>
        <authorList>
            <person name="Dunlap C."/>
        </authorList>
    </citation>
    <scope>NUCLEOTIDE SEQUENCE [LARGE SCALE GENOMIC DNA]</scope>
    <source>
        <strain evidence="1 2">DSM 28246</strain>
    </source>
</reference>
<organism evidence="1 2">
    <name type="scientific">Cohnella nanjingensis</name>
    <dbReference type="NCBI Taxonomy" id="1387779"/>
    <lineage>
        <taxon>Bacteria</taxon>
        <taxon>Bacillati</taxon>
        <taxon>Bacillota</taxon>
        <taxon>Bacilli</taxon>
        <taxon>Bacillales</taxon>
        <taxon>Paenibacillaceae</taxon>
        <taxon>Cohnella</taxon>
    </lineage>
</organism>